<evidence type="ECO:0000256" key="1">
    <source>
        <dbReference type="SAM" id="MobiDB-lite"/>
    </source>
</evidence>
<comment type="caution">
    <text evidence="2">The sequence shown here is derived from an EMBL/GenBank/DDBJ whole genome shotgun (WGS) entry which is preliminary data.</text>
</comment>
<name>A0A0L8IIV4_PSESX</name>
<feature type="compositionally biased region" description="Polar residues" evidence="1">
    <location>
        <begin position="33"/>
        <end position="43"/>
    </location>
</feature>
<protein>
    <submittedName>
        <fullName evidence="2">Uncharacterized protein</fullName>
    </submittedName>
</protein>
<sequence>MERRLPGRLTQQFDLTASSHRPAPNHPYYNIGNRLNLSTGRFD</sequence>
<dbReference type="EMBL" id="LJPM01000218">
    <property type="protein sequence ID" value="KPW21568.1"/>
    <property type="molecule type" value="Genomic_DNA"/>
</dbReference>
<dbReference type="AlphaFoldDB" id="A0A0L8IIV4"/>
<accession>A0A0L8IIV4</accession>
<reference evidence="2 3" key="1">
    <citation type="submission" date="2015-09" db="EMBL/GenBank/DDBJ databases">
        <title>Genome announcement of multiple Pseudomonas syringae strains.</title>
        <authorList>
            <person name="Thakur S."/>
            <person name="Wang P.W."/>
            <person name="Gong Y."/>
            <person name="Weir B.S."/>
            <person name="Guttman D.S."/>
        </authorList>
    </citation>
    <scope>NUCLEOTIDE SEQUENCE [LARGE SCALE GENOMIC DNA]</scope>
    <source>
        <strain evidence="2 3">ICMP2802</strain>
    </source>
</reference>
<gene>
    <name evidence="2" type="ORF">ALO91_101685</name>
</gene>
<evidence type="ECO:0000313" key="2">
    <source>
        <dbReference type="EMBL" id="KPW21568.1"/>
    </source>
</evidence>
<feature type="compositionally biased region" description="Polar residues" evidence="1">
    <location>
        <begin position="9"/>
        <end position="19"/>
    </location>
</feature>
<evidence type="ECO:0000313" key="3">
    <source>
        <dbReference type="Proteomes" id="UP000050297"/>
    </source>
</evidence>
<organism evidence="2 3">
    <name type="scientific">Pseudomonas syringae pv. aceris</name>
    <dbReference type="NCBI Taxonomy" id="199198"/>
    <lineage>
        <taxon>Bacteria</taxon>
        <taxon>Pseudomonadati</taxon>
        <taxon>Pseudomonadota</taxon>
        <taxon>Gammaproteobacteria</taxon>
        <taxon>Pseudomonadales</taxon>
        <taxon>Pseudomonadaceae</taxon>
        <taxon>Pseudomonas</taxon>
        <taxon>Pseudomonas syringae</taxon>
    </lineage>
</organism>
<feature type="region of interest" description="Disordered" evidence="1">
    <location>
        <begin position="1"/>
        <end position="43"/>
    </location>
</feature>
<dbReference type="Proteomes" id="UP000050297">
    <property type="component" value="Unassembled WGS sequence"/>
</dbReference>
<dbReference type="PATRIC" id="fig|199198.4.peg.417"/>
<proteinExistence type="predicted"/>